<evidence type="ECO:0000256" key="3">
    <source>
        <dbReference type="ARBA" id="ARBA00004824"/>
    </source>
</evidence>
<comment type="catalytic activity">
    <reaction evidence="11 16">
        <text>L-isoleucine + 2-oxoglutarate = (S)-3-methyl-2-oxopentanoate + L-glutamate</text>
        <dbReference type="Rhea" id="RHEA:24801"/>
        <dbReference type="ChEBI" id="CHEBI:16810"/>
        <dbReference type="ChEBI" id="CHEBI:29985"/>
        <dbReference type="ChEBI" id="CHEBI:35146"/>
        <dbReference type="ChEBI" id="CHEBI:58045"/>
        <dbReference type="EC" id="2.6.1.42"/>
    </reaction>
</comment>
<comment type="function">
    <text evidence="2">Acts on leucine, isoleucine and valine.</text>
</comment>
<dbReference type="EC" id="2.6.1.42" evidence="16"/>
<dbReference type="Gene3D" id="3.20.10.10">
    <property type="entry name" value="D-amino Acid Aminotransferase, subunit A, domain 2"/>
    <property type="match status" value="1"/>
</dbReference>
<evidence type="ECO:0000256" key="5">
    <source>
        <dbReference type="ARBA" id="ARBA00005072"/>
    </source>
</evidence>
<dbReference type="Pfam" id="PF01063">
    <property type="entry name" value="Aminotran_4"/>
    <property type="match status" value="1"/>
</dbReference>
<evidence type="ECO:0000256" key="12">
    <source>
        <dbReference type="ARBA" id="ARBA00049229"/>
    </source>
</evidence>
<comment type="cofactor">
    <cofactor evidence="1 15">
        <name>pyridoxal 5'-phosphate</name>
        <dbReference type="ChEBI" id="CHEBI:597326"/>
    </cofactor>
</comment>
<evidence type="ECO:0000256" key="4">
    <source>
        <dbReference type="ARBA" id="ARBA00004931"/>
    </source>
</evidence>
<dbReference type="InterPro" id="IPR001544">
    <property type="entry name" value="Aminotrans_IV"/>
</dbReference>
<dbReference type="PROSITE" id="PS00770">
    <property type="entry name" value="AA_TRANSFER_CLASS_4"/>
    <property type="match status" value="1"/>
</dbReference>
<evidence type="ECO:0000256" key="1">
    <source>
        <dbReference type="ARBA" id="ARBA00001933"/>
    </source>
</evidence>
<dbReference type="CDD" id="cd01557">
    <property type="entry name" value="BCAT_beta_family"/>
    <property type="match status" value="1"/>
</dbReference>
<comment type="catalytic activity">
    <reaction evidence="10 16">
        <text>L-valine + 2-oxoglutarate = 3-methyl-2-oxobutanoate + L-glutamate</text>
        <dbReference type="Rhea" id="RHEA:24813"/>
        <dbReference type="ChEBI" id="CHEBI:11851"/>
        <dbReference type="ChEBI" id="CHEBI:16810"/>
        <dbReference type="ChEBI" id="CHEBI:29985"/>
        <dbReference type="ChEBI" id="CHEBI:57762"/>
        <dbReference type="EC" id="2.6.1.42"/>
    </reaction>
</comment>
<gene>
    <name evidence="17" type="ORF">K7J14_04150</name>
</gene>
<evidence type="ECO:0000256" key="2">
    <source>
        <dbReference type="ARBA" id="ARBA00003109"/>
    </source>
</evidence>
<dbReference type="InterPro" id="IPR043132">
    <property type="entry name" value="BCAT-like_C"/>
</dbReference>
<dbReference type="EMBL" id="JAINWA010000001">
    <property type="protein sequence ID" value="MCD1653891.1"/>
    <property type="molecule type" value="Genomic_DNA"/>
</dbReference>
<dbReference type="FunFam" id="3.20.10.10:FF:000002">
    <property type="entry name" value="D-alanine aminotransferase"/>
    <property type="match status" value="1"/>
</dbReference>
<name>A0AAE3JI89_9SPIR</name>
<dbReference type="PANTHER" id="PTHR42825:SF7">
    <property type="entry name" value="BRANCHED-CHAIN-AMINO-ACID AMINOTRANSFERASE"/>
    <property type="match status" value="1"/>
</dbReference>
<evidence type="ECO:0000256" key="13">
    <source>
        <dbReference type="PIRSR" id="PIRSR006468-1"/>
    </source>
</evidence>
<evidence type="ECO:0000313" key="18">
    <source>
        <dbReference type="Proteomes" id="UP001198163"/>
    </source>
</evidence>
<comment type="pathway">
    <text evidence="5">Amino-acid biosynthesis; L-leucine biosynthesis; L-leucine from 3-methyl-2-oxobutanoate: step 4/4.</text>
</comment>
<dbReference type="SUPFAM" id="SSF56752">
    <property type="entry name" value="D-aminoacid aminotransferase-like PLP-dependent enzymes"/>
    <property type="match status" value="1"/>
</dbReference>
<feature type="modified residue" description="N6-(pyridoxal phosphate)lysine" evidence="13">
    <location>
        <position position="206"/>
    </location>
</feature>
<evidence type="ECO:0000256" key="11">
    <source>
        <dbReference type="ARBA" id="ARBA00048798"/>
    </source>
</evidence>
<comment type="similarity">
    <text evidence="6 14">Belongs to the class-IV pyridoxal-phosphate-dependent aminotransferase family.</text>
</comment>
<dbReference type="Gene3D" id="3.30.470.10">
    <property type="match status" value="1"/>
</dbReference>
<accession>A0AAE3JI89</accession>
<evidence type="ECO:0000256" key="7">
    <source>
        <dbReference type="ARBA" id="ARBA00022576"/>
    </source>
</evidence>
<dbReference type="InterPro" id="IPR005786">
    <property type="entry name" value="B_amino_transII"/>
</dbReference>
<dbReference type="InterPro" id="IPR036038">
    <property type="entry name" value="Aminotransferase-like"/>
</dbReference>
<evidence type="ECO:0000256" key="6">
    <source>
        <dbReference type="ARBA" id="ARBA00009320"/>
    </source>
</evidence>
<comment type="pathway">
    <text evidence="4">Amino-acid biosynthesis; L-valine biosynthesis; L-valine from pyruvate: step 4/4.</text>
</comment>
<comment type="catalytic activity">
    <reaction evidence="12 16">
        <text>L-leucine + 2-oxoglutarate = 4-methyl-2-oxopentanoate + L-glutamate</text>
        <dbReference type="Rhea" id="RHEA:18321"/>
        <dbReference type="ChEBI" id="CHEBI:16810"/>
        <dbReference type="ChEBI" id="CHEBI:17865"/>
        <dbReference type="ChEBI" id="CHEBI:29985"/>
        <dbReference type="ChEBI" id="CHEBI:57427"/>
        <dbReference type="EC" id="2.6.1.42"/>
    </reaction>
</comment>
<keyword evidence="8 16" id="KW-0808">Transferase</keyword>
<keyword evidence="18" id="KW-1185">Reference proteome</keyword>
<dbReference type="PIRSF" id="PIRSF006468">
    <property type="entry name" value="BCAT1"/>
    <property type="match status" value="1"/>
</dbReference>
<keyword evidence="9 15" id="KW-0663">Pyridoxal phosphate</keyword>
<sequence>MAFNLSMYPVSYIAQYNPATGSWDESWFQADSITRDALEAMSETGRNDVYAARNRFPLPLVNYTTQYALGCFEGMKAYPQKNGTLSIFRPDRNANRFCNSMKGLYAPGFPEDLYLKASIEFLKRNAALGYIPSYKNEWEQNAFASADAVYVRPFMYSEGAIGVGISKAPYVVICATTVSSYFKGGNTKAVITDRIRATPNGTGWIKCASNYVTSALAKKEAEEKGFMEVIFLDAVNRKYIEEGSSCNIFFHLKSGELVTPDLGDTILPGITRSSVIELARAEGVKVSERRISIQEVSKKCVECFVTGTAAGITPIESITWKGKEFVFNGREPGELGKRLQAILKGTQYGTVPDTRNWNVTVTL</sequence>
<evidence type="ECO:0000256" key="10">
    <source>
        <dbReference type="ARBA" id="ARBA00048212"/>
    </source>
</evidence>
<dbReference type="InterPro" id="IPR043131">
    <property type="entry name" value="BCAT-like_N"/>
</dbReference>
<dbReference type="Proteomes" id="UP001198163">
    <property type="component" value="Unassembled WGS sequence"/>
</dbReference>
<keyword evidence="16" id="KW-0100">Branched-chain amino acid biosynthesis</keyword>
<dbReference type="InterPro" id="IPR033939">
    <property type="entry name" value="BCAT_family"/>
</dbReference>
<evidence type="ECO:0000313" key="17">
    <source>
        <dbReference type="EMBL" id="MCD1653891.1"/>
    </source>
</evidence>
<protein>
    <recommendedName>
        <fullName evidence="16">Branched-chain-amino-acid aminotransferase</fullName>
        <ecNumber evidence="16">2.6.1.42</ecNumber>
    </recommendedName>
</protein>
<evidence type="ECO:0000256" key="15">
    <source>
        <dbReference type="RuleBase" id="RU004516"/>
    </source>
</evidence>
<comment type="pathway">
    <text evidence="3">Amino-acid biosynthesis; L-isoleucine biosynthesis; L-isoleucine from 2-oxobutanoate: step 4/4.</text>
</comment>
<keyword evidence="16" id="KW-0028">Amino-acid biosynthesis</keyword>
<evidence type="ECO:0000256" key="9">
    <source>
        <dbReference type="ARBA" id="ARBA00022898"/>
    </source>
</evidence>
<dbReference type="PANTHER" id="PTHR42825">
    <property type="entry name" value="AMINO ACID AMINOTRANSFERASE"/>
    <property type="match status" value="1"/>
</dbReference>
<reference evidence="17" key="1">
    <citation type="submission" date="2021-08" db="EMBL/GenBank/DDBJ databases">
        <title>Comparative analyses of Brucepasteria parasyntrophica and Teretinema zuelzerae.</title>
        <authorList>
            <person name="Song Y."/>
            <person name="Brune A."/>
        </authorList>
    </citation>
    <scope>NUCLEOTIDE SEQUENCE</scope>
    <source>
        <strain evidence="17">DSM 1903</strain>
    </source>
</reference>
<organism evidence="17 18">
    <name type="scientific">Teretinema zuelzerae</name>
    <dbReference type="NCBI Taxonomy" id="156"/>
    <lineage>
        <taxon>Bacteria</taxon>
        <taxon>Pseudomonadati</taxon>
        <taxon>Spirochaetota</taxon>
        <taxon>Spirochaetia</taxon>
        <taxon>Spirochaetales</taxon>
        <taxon>Treponemataceae</taxon>
        <taxon>Teretinema</taxon>
    </lineage>
</organism>
<evidence type="ECO:0000256" key="14">
    <source>
        <dbReference type="RuleBase" id="RU004106"/>
    </source>
</evidence>
<dbReference type="RefSeq" id="WP_230753469.1">
    <property type="nucleotide sequence ID" value="NZ_JAINWA010000001.1"/>
</dbReference>
<evidence type="ECO:0000256" key="16">
    <source>
        <dbReference type="RuleBase" id="RU004517"/>
    </source>
</evidence>
<evidence type="ECO:0000256" key="8">
    <source>
        <dbReference type="ARBA" id="ARBA00022679"/>
    </source>
</evidence>
<dbReference type="GO" id="GO:0009082">
    <property type="term" value="P:branched-chain amino acid biosynthetic process"/>
    <property type="evidence" value="ECO:0007669"/>
    <property type="project" value="UniProtKB-KW"/>
</dbReference>
<comment type="caution">
    <text evidence="17">The sequence shown here is derived from an EMBL/GenBank/DDBJ whole genome shotgun (WGS) entry which is preliminary data.</text>
</comment>
<dbReference type="AlphaFoldDB" id="A0AAE3JI89"/>
<keyword evidence="7 16" id="KW-0032">Aminotransferase</keyword>
<dbReference type="GO" id="GO:0004084">
    <property type="term" value="F:branched-chain-amino-acid transaminase activity"/>
    <property type="evidence" value="ECO:0007669"/>
    <property type="project" value="UniProtKB-EC"/>
</dbReference>
<proteinExistence type="inferred from homology"/>
<dbReference type="GO" id="GO:0008652">
    <property type="term" value="P:amino acid biosynthetic process"/>
    <property type="evidence" value="ECO:0007669"/>
    <property type="project" value="UniProtKB-KW"/>
</dbReference>
<dbReference type="InterPro" id="IPR018300">
    <property type="entry name" value="Aminotrans_IV_CS"/>
</dbReference>